<feature type="compositionally biased region" description="Polar residues" evidence="1">
    <location>
        <begin position="1"/>
        <end position="19"/>
    </location>
</feature>
<gene>
    <name evidence="2" type="ORF">NLI96_g445</name>
</gene>
<dbReference type="Proteomes" id="UP001212997">
    <property type="component" value="Unassembled WGS sequence"/>
</dbReference>
<accession>A0AAD5VHV5</accession>
<reference evidence="2" key="1">
    <citation type="submission" date="2022-07" db="EMBL/GenBank/DDBJ databases">
        <title>Genome Sequence of Physisporinus lineatus.</title>
        <authorList>
            <person name="Buettner E."/>
        </authorList>
    </citation>
    <scope>NUCLEOTIDE SEQUENCE</scope>
    <source>
        <strain evidence="2">VT162</strain>
    </source>
</reference>
<protein>
    <submittedName>
        <fullName evidence="2">Uncharacterized protein</fullName>
    </submittedName>
</protein>
<sequence>MLSVNPVHSLSASSPSPVKTSRKRSMSFSSPPDMKAPRPLKRSGSYLSLPDVQSSGSTTPHHQRERTSSFTTSSNDCSSRVPYNRTLRYYKEQRDKQRKATLRPVSSVAVVAPQPIVIQPKAPKPKYTPVPQPRTSSPLSPTRAVLPPRASFPRSKPEPNLYRVALTTRMRMSPTGQQILHMGTRLAFSIHQATQELEWLVAAQREREKESDVVMGSSETPLSNSWVVVPGEDWEMVDCAC</sequence>
<dbReference type="EMBL" id="JANAWD010000007">
    <property type="protein sequence ID" value="KAJ3491758.1"/>
    <property type="molecule type" value="Genomic_DNA"/>
</dbReference>
<feature type="region of interest" description="Disordered" evidence="1">
    <location>
        <begin position="120"/>
        <end position="157"/>
    </location>
</feature>
<feature type="compositionally biased region" description="Polar residues" evidence="1">
    <location>
        <begin position="51"/>
        <end position="60"/>
    </location>
</feature>
<name>A0AAD5VHV5_9APHY</name>
<organism evidence="2 3">
    <name type="scientific">Meripilus lineatus</name>
    <dbReference type="NCBI Taxonomy" id="2056292"/>
    <lineage>
        <taxon>Eukaryota</taxon>
        <taxon>Fungi</taxon>
        <taxon>Dikarya</taxon>
        <taxon>Basidiomycota</taxon>
        <taxon>Agaricomycotina</taxon>
        <taxon>Agaricomycetes</taxon>
        <taxon>Polyporales</taxon>
        <taxon>Meripilaceae</taxon>
        <taxon>Meripilus</taxon>
    </lineage>
</organism>
<feature type="compositionally biased region" description="Low complexity" evidence="1">
    <location>
        <begin position="68"/>
        <end position="79"/>
    </location>
</feature>
<feature type="region of interest" description="Disordered" evidence="1">
    <location>
        <begin position="1"/>
        <end position="79"/>
    </location>
</feature>
<proteinExistence type="predicted"/>
<comment type="caution">
    <text evidence="2">The sequence shown here is derived from an EMBL/GenBank/DDBJ whole genome shotgun (WGS) entry which is preliminary data.</text>
</comment>
<evidence type="ECO:0000256" key="1">
    <source>
        <dbReference type="SAM" id="MobiDB-lite"/>
    </source>
</evidence>
<evidence type="ECO:0000313" key="3">
    <source>
        <dbReference type="Proteomes" id="UP001212997"/>
    </source>
</evidence>
<evidence type="ECO:0000313" key="2">
    <source>
        <dbReference type="EMBL" id="KAJ3491758.1"/>
    </source>
</evidence>
<dbReference type="AlphaFoldDB" id="A0AAD5VHV5"/>
<keyword evidence="3" id="KW-1185">Reference proteome</keyword>